<feature type="chain" id="PRO_5015473497" description="Long chronological lifespan protein 2" evidence="4">
    <location>
        <begin position="16"/>
        <end position="120"/>
    </location>
</feature>
<evidence type="ECO:0000256" key="3">
    <source>
        <dbReference type="ARBA" id="ARBA00022729"/>
    </source>
</evidence>
<dbReference type="GeneID" id="36514437"/>
<reference evidence="5 6" key="1">
    <citation type="submission" date="2017-04" db="EMBL/GenBank/DDBJ databases">
        <title>Genome sequencing of [Candida] sorbophila.</title>
        <authorList>
            <person name="Ahn J.O."/>
        </authorList>
    </citation>
    <scope>NUCLEOTIDE SEQUENCE [LARGE SCALE GENOMIC DNA]</scope>
    <source>
        <strain evidence="5 6">DS02</strain>
    </source>
</reference>
<accession>A0A2T0FDI1</accession>
<proteinExistence type="inferred from homology"/>
<dbReference type="Proteomes" id="UP000238350">
    <property type="component" value="Unassembled WGS sequence"/>
</dbReference>
<evidence type="ECO:0000313" key="5">
    <source>
        <dbReference type="EMBL" id="PRT53068.1"/>
    </source>
</evidence>
<dbReference type="RefSeq" id="XP_024663014.1">
    <property type="nucleotide sequence ID" value="XM_024807246.1"/>
</dbReference>
<protein>
    <recommendedName>
        <fullName evidence="2">Long chronological lifespan protein 2</fullName>
    </recommendedName>
</protein>
<dbReference type="PANTHER" id="PTHR38425">
    <property type="entry name" value="LONG CHRONOLOGICAL LIFESPAN PROTEIN 2"/>
    <property type="match status" value="1"/>
</dbReference>
<dbReference type="InterPro" id="IPR034543">
    <property type="entry name" value="LCL2"/>
</dbReference>
<feature type="signal peptide" evidence="4">
    <location>
        <begin position="1"/>
        <end position="15"/>
    </location>
</feature>
<dbReference type="GO" id="GO:0036503">
    <property type="term" value="P:ERAD pathway"/>
    <property type="evidence" value="ECO:0007669"/>
    <property type="project" value="TreeGrafter"/>
</dbReference>
<evidence type="ECO:0000256" key="2">
    <source>
        <dbReference type="ARBA" id="ARBA00018534"/>
    </source>
</evidence>
<dbReference type="OrthoDB" id="2234316at2759"/>
<comment type="similarity">
    <text evidence="1">Belongs to the LCL2 family.</text>
</comment>
<evidence type="ECO:0000256" key="4">
    <source>
        <dbReference type="SAM" id="SignalP"/>
    </source>
</evidence>
<keyword evidence="3 4" id="KW-0732">Signal</keyword>
<evidence type="ECO:0000313" key="6">
    <source>
        <dbReference type="Proteomes" id="UP000238350"/>
    </source>
</evidence>
<dbReference type="EMBL" id="NDIQ01000001">
    <property type="protein sequence ID" value="PRT53068.1"/>
    <property type="molecule type" value="Genomic_DNA"/>
</dbReference>
<dbReference type="AlphaFoldDB" id="A0A2T0FDI1"/>
<gene>
    <name evidence="5" type="ORF">B9G98_00688</name>
</gene>
<dbReference type="PANTHER" id="PTHR38425:SF1">
    <property type="entry name" value="LONG CHRONOLOGICAL LIFESPAN PROTEIN 2"/>
    <property type="match status" value="1"/>
</dbReference>
<keyword evidence="6" id="KW-1185">Reference proteome</keyword>
<organism evidence="5 6">
    <name type="scientific">Wickerhamiella sorbophila</name>
    <dbReference type="NCBI Taxonomy" id="45607"/>
    <lineage>
        <taxon>Eukaryota</taxon>
        <taxon>Fungi</taxon>
        <taxon>Dikarya</taxon>
        <taxon>Ascomycota</taxon>
        <taxon>Saccharomycotina</taxon>
        <taxon>Dipodascomycetes</taxon>
        <taxon>Dipodascales</taxon>
        <taxon>Trichomonascaceae</taxon>
        <taxon>Wickerhamiella</taxon>
    </lineage>
</organism>
<evidence type="ECO:0000256" key="1">
    <source>
        <dbReference type="ARBA" id="ARBA00010545"/>
    </source>
</evidence>
<name>A0A2T0FDI1_9ASCO</name>
<sequence length="120" mass="13513">MLYFLLAVCSAPVAAQMFGFDQIFRQAHEAQQQQQAEQQQRQRQNGMNIVEASYYEVDCPKYLCEDTLSCVDSPVDCPCAFESEIKCVLPDKKTYICISAPSNEDSPTCDTVIDAWNGKI</sequence>
<comment type="caution">
    <text evidence="5">The sequence shown here is derived from an EMBL/GenBank/DDBJ whole genome shotgun (WGS) entry which is preliminary data.</text>
</comment>
<dbReference type="STRING" id="45607.A0A2T0FDI1"/>